<accession>A0A0F9AI48</accession>
<reference evidence="1" key="1">
    <citation type="journal article" date="2015" name="Nature">
        <title>Complex archaea that bridge the gap between prokaryotes and eukaryotes.</title>
        <authorList>
            <person name="Spang A."/>
            <person name="Saw J.H."/>
            <person name="Jorgensen S.L."/>
            <person name="Zaremba-Niedzwiedzka K."/>
            <person name="Martijn J."/>
            <person name="Lind A.E."/>
            <person name="van Eijk R."/>
            <person name="Schleper C."/>
            <person name="Guy L."/>
            <person name="Ettema T.J."/>
        </authorList>
    </citation>
    <scope>NUCLEOTIDE SEQUENCE</scope>
</reference>
<organism evidence="1">
    <name type="scientific">marine sediment metagenome</name>
    <dbReference type="NCBI Taxonomy" id="412755"/>
    <lineage>
        <taxon>unclassified sequences</taxon>
        <taxon>metagenomes</taxon>
        <taxon>ecological metagenomes</taxon>
    </lineage>
</organism>
<sequence length="146" mass="16589">MADGGEFYKLTTTSDNFGWYTQTVYPSITGGITVDSDNWLPVKSMDWSKINEKDITSILPDIKTNLPEGVEMKTLYEVWLVYAENRKKPIIMKKEGIIADNEEDAKIRSGLMKDINDTWDTDYLTVICIEVASVKVKSKPKEVKTV</sequence>
<comment type="caution">
    <text evidence="1">The sequence shown here is derived from an EMBL/GenBank/DDBJ whole genome shotgun (WGS) entry which is preliminary data.</text>
</comment>
<name>A0A0F9AI48_9ZZZZ</name>
<protein>
    <submittedName>
        <fullName evidence="1">Uncharacterized protein</fullName>
    </submittedName>
</protein>
<proteinExistence type="predicted"/>
<gene>
    <name evidence="1" type="ORF">LCGC14_2647560</name>
</gene>
<evidence type="ECO:0000313" key="1">
    <source>
        <dbReference type="EMBL" id="KKK97955.1"/>
    </source>
</evidence>
<dbReference type="AlphaFoldDB" id="A0A0F9AI48"/>
<dbReference type="EMBL" id="LAZR01045823">
    <property type="protein sequence ID" value="KKK97955.1"/>
    <property type="molecule type" value="Genomic_DNA"/>
</dbReference>